<accession>A0ABR1Q1C2</accession>
<evidence type="ECO:0000256" key="3">
    <source>
        <dbReference type="ARBA" id="ARBA00022723"/>
    </source>
</evidence>
<dbReference type="PANTHER" id="PTHR33938">
    <property type="entry name" value="FERULOYL ESTERASE B-RELATED"/>
    <property type="match status" value="1"/>
</dbReference>
<protein>
    <recommendedName>
        <fullName evidence="8">Carboxylic ester hydrolase</fullName>
        <ecNumber evidence="8">3.1.1.-</ecNumber>
    </recommendedName>
</protein>
<proteinExistence type="inferred from homology"/>
<evidence type="ECO:0000313" key="10">
    <source>
        <dbReference type="EMBL" id="KAK7943795.1"/>
    </source>
</evidence>
<dbReference type="EC" id="3.1.1.-" evidence="8"/>
<gene>
    <name evidence="10" type="ORF">PG986_012908</name>
</gene>
<evidence type="ECO:0000256" key="1">
    <source>
        <dbReference type="ARBA" id="ARBA00006249"/>
    </source>
</evidence>
<dbReference type="EMBL" id="JAQQWE010000008">
    <property type="protein sequence ID" value="KAK7943795.1"/>
    <property type="molecule type" value="Genomic_DNA"/>
</dbReference>
<evidence type="ECO:0000256" key="2">
    <source>
        <dbReference type="ARBA" id="ARBA00022487"/>
    </source>
</evidence>
<dbReference type="Proteomes" id="UP001391051">
    <property type="component" value="Unassembled WGS sequence"/>
</dbReference>
<keyword evidence="4 8" id="KW-0732">Signal</keyword>
<comment type="caution">
    <text evidence="10">The sequence shown here is derived from an EMBL/GenBank/DDBJ whole genome shotgun (WGS) entry which is preliminary data.</text>
</comment>
<name>A0ABR1Q1C2_9PEZI</name>
<evidence type="ECO:0000256" key="9">
    <source>
        <dbReference type="SAM" id="MobiDB-lite"/>
    </source>
</evidence>
<dbReference type="InterPro" id="IPR011118">
    <property type="entry name" value="Tannase/feruloyl_esterase"/>
</dbReference>
<evidence type="ECO:0000256" key="4">
    <source>
        <dbReference type="ARBA" id="ARBA00022729"/>
    </source>
</evidence>
<reference evidence="10 11" key="1">
    <citation type="submission" date="2023-01" db="EMBL/GenBank/DDBJ databases">
        <title>Analysis of 21 Apiospora genomes using comparative genomics revels a genus with tremendous synthesis potential of carbohydrate active enzymes and secondary metabolites.</title>
        <authorList>
            <person name="Sorensen T."/>
        </authorList>
    </citation>
    <scope>NUCLEOTIDE SEQUENCE [LARGE SCALE GENOMIC DNA]</scope>
    <source>
        <strain evidence="10 11">CBS 24483</strain>
    </source>
</reference>
<feature type="region of interest" description="Disordered" evidence="9">
    <location>
        <begin position="258"/>
        <end position="280"/>
    </location>
</feature>
<dbReference type="RefSeq" id="XP_066695826.1">
    <property type="nucleotide sequence ID" value="XM_066849130.1"/>
</dbReference>
<dbReference type="SUPFAM" id="SSF53474">
    <property type="entry name" value="alpha/beta-Hydrolases"/>
    <property type="match status" value="1"/>
</dbReference>
<keyword evidence="6" id="KW-0106">Calcium</keyword>
<feature type="signal peptide" evidence="8">
    <location>
        <begin position="1"/>
        <end position="19"/>
    </location>
</feature>
<organism evidence="10 11">
    <name type="scientific">Apiospora aurea</name>
    <dbReference type="NCBI Taxonomy" id="335848"/>
    <lineage>
        <taxon>Eukaryota</taxon>
        <taxon>Fungi</taxon>
        <taxon>Dikarya</taxon>
        <taxon>Ascomycota</taxon>
        <taxon>Pezizomycotina</taxon>
        <taxon>Sordariomycetes</taxon>
        <taxon>Xylariomycetidae</taxon>
        <taxon>Amphisphaeriales</taxon>
        <taxon>Apiosporaceae</taxon>
        <taxon>Apiospora</taxon>
    </lineage>
</organism>
<evidence type="ECO:0000256" key="7">
    <source>
        <dbReference type="ARBA" id="ARBA00023157"/>
    </source>
</evidence>
<keyword evidence="2" id="KW-0719">Serine esterase</keyword>
<comment type="similarity">
    <text evidence="1 8">Belongs to the tannase family.</text>
</comment>
<dbReference type="PANTHER" id="PTHR33938:SF2">
    <property type="entry name" value="CARBOXYLIC ESTER HYDROLASE"/>
    <property type="match status" value="1"/>
</dbReference>
<keyword evidence="3" id="KW-0479">Metal-binding</keyword>
<keyword evidence="11" id="KW-1185">Reference proteome</keyword>
<dbReference type="InterPro" id="IPR029058">
    <property type="entry name" value="AB_hydrolase_fold"/>
</dbReference>
<evidence type="ECO:0000256" key="5">
    <source>
        <dbReference type="ARBA" id="ARBA00022801"/>
    </source>
</evidence>
<dbReference type="Pfam" id="PF07519">
    <property type="entry name" value="Tannase"/>
    <property type="match status" value="1"/>
</dbReference>
<evidence type="ECO:0000256" key="6">
    <source>
        <dbReference type="ARBA" id="ARBA00022837"/>
    </source>
</evidence>
<keyword evidence="7" id="KW-1015">Disulfide bond</keyword>
<sequence>MDLLLCPLILLASLPLYQAVNLCPGYAPDPALDDACIKDNFDGIMQQYNATIEAIHRANETLPCYGEDIDKNIFYLNNILGHCNQTDAAFRFDPTCNYALLLAPSCAMIVKKDTYRFGLIMPNATNYTHSFMATGGFSFAGGITWREMWAWAYYYGMAVMSTDQGHYGTQPDMSWARGNDTARKDWGYRALDGSVPIAKSLINQYYGSYANHSYFAGCSTSGRQGLKQLEIDPDAFDGLLIGDPVWDQEPWSIGWRARARSRRTPRERHGTPRQGSRRTLLSVPSAPFHRQLISVGVSATTLRIGRARHLKEASNTWLLCIE</sequence>
<evidence type="ECO:0000313" key="11">
    <source>
        <dbReference type="Proteomes" id="UP001391051"/>
    </source>
</evidence>
<keyword evidence="5 8" id="KW-0378">Hydrolase</keyword>
<dbReference type="GeneID" id="92082192"/>
<evidence type="ECO:0000256" key="8">
    <source>
        <dbReference type="RuleBase" id="RU361238"/>
    </source>
</evidence>
<feature type="chain" id="PRO_5044992975" description="Carboxylic ester hydrolase" evidence="8">
    <location>
        <begin position="20"/>
        <end position="322"/>
    </location>
</feature>